<evidence type="ECO:0000313" key="1">
    <source>
        <dbReference type="EMBL" id="AUY01023.1"/>
    </source>
</evidence>
<evidence type="ECO:0000313" key="2">
    <source>
        <dbReference type="Proteomes" id="UP000239554"/>
    </source>
</evidence>
<dbReference type="AlphaFoldDB" id="A0A7U5YWP6"/>
<proteinExistence type="predicted"/>
<reference evidence="1 2" key="1">
    <citation type="journal article" date="2018" name="MBio">
        <title>Genomic Analysis of Hospital Plumbing Reveals Diverse Reservoir of Bacterial Plasmids Conferring Carbapenem Resistance.</title>
        <authorList>
            <consortium name="NISC Comparative Sequencing Program"/>
            <person name="Weingarten R.A."/>
            <person name="Johnson R.C."/>
            <person name="Conlan S."/>
            <person name="Ramsburg A.M."/>
            <person name="Dekker J.P."/>
            <person name="Lau A.F."/>
            <person name="Khil P."/>
            <person name="Odom R.T."/>
            <person name="Deming C."/>
            <person name="Park M."/>
            <person name="Thomas P.J."/>
            <person name="Henderson D.K."/>
            <person name="Palmore T.N."/>
            <person name="Segre J.A."/>
            <person name="Frank K.M."/>
        </authorList>
    </citation>
    <scope>NUCLEOTIDE SEQUENCE [LARGE SCALE GENOMIC DNA]</scope>
    <source>
        <strain evidence="1 2">ECONIH4</strain>
    </source>
</reference>
<dbReference type="RefSeq" id="WP_104457393.1">
    <property type="nucleotide sequence ID" value="NZ_CP026399.1"/>
</dbReference>
<sequence>MLDIMQDDDGVILRDGDFVLDGGIDGIAQQAEIRVATNRGEWWLDETQGLPWQPGIMASKLPISIVSNMINAEAKRTVGVTDARTNTINDVKGNYTIRFAVYIGPESKEVTSGIS</sequence>
<dbReference type="InterPro" id="IPR020288">
    <property type="entry name" value="Sheath_initiator"/>
</dbReference>
<organism evidence="1 2">
    <name type="scientific">Escherichia coli</name>
    <dbReference type="NCBI Taxonomy" id="562"/>
    <lineage>
        <taxon>Bacteria</taxon>
        <taxon>Pseudomonadati</taxon>
        <taxon>Pseudomonadota</taxon>
        <taxon>Gammaproteobacteria</taxon>
        <taxon>Enterobacterales</taxon>
        <taxon>Enterobacteriaceae</taxon>
        <taxon>Escherichia</taxon>
    </lineage>
</organism>
<accession>A0A7U5YWP6</accession>
<name>A0A7U5YWP6_ECOLX</name>
<protein>
    <submittedName>
        <fullName evidence="1">Uncharacterized protein</fullName>
    </submittedName>
</protein>
<gene>
    <name evidence="1" type="ORF">C3F40_03840</name>
</gene>
<dbReference type="Pfam" id="PF10934">
    <property type="entry name" value="Sheath_initiator"/>
    <property type="match status" value="1"/>
</dbReference>
<dbReference type="EMBL" id="CP026399">
    <property type="protein sequence ID" value="AUY01023.1"/>
    <property type="molecule type" value="Genomic_DNA"/>
</dbReference>
<dbReference type="Proteomes" id="UP000239554">
    <property type="component" value="Chromosome"/>
</dbReference>